<protein>
    <recommendedName>
        <fullName evidence="3">NAD-dependent epimerase/dehydratase domain-containing protein</fullName>
    </recommendedName>
</protein>
<comment type="caution">
    <text evidence="1">The sequence shown here is derived from an EMBL/GenBank/DDBJ whole genome shotgun (WGS) entry which is preliminary data.</text>
</comment>
<gene>
    <name evidence="1" type="ORF">A3F83_13925</name>
</gene>
<name>A0A1F5YLP0_9BACT</name>
<organism evidence="1 2">
    <name type="scientific">Candidatus Glassbacteria bacterium RIFCSPLOWO2_12_FULL_58_11</name>
    <dbReference type="NCBI Taxonomy" id="1817867"/>
    <lineage>
        <taxon>Bacteria</taxon>
        <taxon>Candidatus Glassiibacteriota</taxon>
    </lineage>
</organism>
<evidence type="ECO:0000313" key="1">
    <source>
        <dbReference type="EMBL" id="OGG01109.1"/>
    </source>
</evidence>
<evidence type="ECO:0008006" key="3">
    <source>
        <dbReference type="Google" id="ProtNLM"/>
    </source>
</evidence>
<dbReference type="EMBL" id="MFIX01000224">
    <property type="protein sequence ID" value="OGG01109.1"/>
    <property type="molecule type" value="Genomic_DNA"/>
</dbReference>
<evidence type="ECO:0000313" key="2">
    <source>
        <dbReference type="Proteomes" id="UP000179129"/>
    </source>
</evidence>
<sequence>MKVGKMAWKNLASLDSVDLHDLNEYMSRPDERVLELVGRRKDMDIVVYGATGKWMMDITEMLLRALRETGTMRRKVHLVARFSRESGVRQRLAAYDGLYRIHRVDFLNLMMHDLTRINADCSWVIYGIGYKFRTHETEEEYIRLCNLYGKVIPSLIFTYHKKSSDIVMIGSGNALPPSPIDAQAGDDSPLEPLKEQIYGESIKNKEEILKFILEDDDSRSSRAVILRAMYMTNLIYGGLEKPMQAVLRDQPVDLGEGGAFNIIGHRDASIYTILAVQAASNPLTTLNLAGHTVELQSVAQAAARSLDKTVKFTGTPKRLHLLADDSRLKKLFGGPVDSLLDLIAAQMYWIRNQGGSLKLDHKVGLPV</sequence>
<dbReference type="AlphaFoldDB" id="A0A1F5YLP0"/>
<dbReference type="Gene3D" id="3.40.50.720">
    <property type="entry name" value="NAD(P)-binding Rossmann-like Domain"/>
    <property type="match status" value="1"/>
</dbReference>
<dbReference type="STRING" id="1817867.A3F83_13925"/>
<proteinExistence type="predicted"/>
<accession>A0A1F5YLP0</accession>
<dbReference type="Proteomes" id="UP000179129">
    <property type="component" value="Unassembled WGS sequence"/>
</dbReference>
<reference evidence="1 2" key="1">
    <citation type="journal article" date="2016" name="Nat. Commun.">
        <title>Thousands of microbial genomes shed light on interconnected biogeochemical processes in an aquifer system.</title>
        <authorList>
            <person name="Anantharaman K."/>
            <person name="Brown C.T."/>
            <person name="Hug L.A."/>
            <person name="Sharon I."/>
            <person name="Castelle C.J."/>
            <person name="Probst A.J."/>
            <person name="Thomas B.C."/>
            <person name="Singh A."/>
            <person name="Wilkins M.J."/>
            <person name="Karaoz U."/>
            <person name="Brodie E.L."/>
            <person name="Williams K.H."/>
            <person name="Hubbard S.S."/>
            <person name="Banfield J.F."/>
        </authorList>
    </citation>
    <scope>NUCLEOTIDE SEQUENCE [LARGE SCALE GENOMIC DNA]</scope>
</reference>